<comment type="function">
    <text evidence="13">Involved in the digestion of the blood meal.</text>
</comment>
<feature type="chain" id="PRO_5041637098" description="Peptidase M14 domain-containing protein" evidence="15">
    <location>
        <begin position="17"/>
        <end position="420"/>
    </location>
</feature>
<keyword evidence="11" id="KW-0482">Metalloprotease</keyword>
<evidence type="ECO:0000256" key="13">
    <source>
        <dbReference type="ARBA" id="ARBA00057299"/>
    </source>
</evidence>
<evidence type="ECO:0000256" key="14">
    <source>
        <dbReference type="PROSITE-ProRule" id="PRU01379"/>
    </source>
</evidence>
<evidence type="ECO:0000256" key="3">
    <source>
        <dbReference type="ARBA" id="ARBA00005988"/>
    </source>
</evidence>
<dbReference type="GO" id="GO:0008270">
    <property type="term" value="F:zinc ion binding"/>
    <property type="evidence" value="ECO:0007669"/>
    <property type="project" value="InterPro"/>
</dbReference>
<dbReference type="FunFam" id="3.40.630.10:FF:000040">
    <property type="entry name" value="zinc carboxypeptidase"/>
    <property type="match status" value="1"/>
</dbReference>
<dbReference type="SUPFAM" id="SSF53187">
    <property type="entry name" value="Zn-dependent exopeptidases"/>
    <property type="match status" value="1"/>
</dbReference>
<evidence type="ECO:0000256" key="4">
    <source>
        <dbReference type="ARBA" id="ARBA00022525"/>
    </source>
</evidence>
<name>A0AA88IM18_ARTSF</name>
<dbReference type="EMBL" id="JAVRJZ010000002">
    <property type="protein sequence ID" value="KAK2726271.1"/>
    <property type="molecule type" value="Genomic_DNA"/>
</dbReference>
<dbReference type="InterPro" id="IPR003146">
    <property type="entry name" value="M14A_act_pep"/>
</dbReference>
<comment type="caution">
    <text evidence="17">The sequence shown here is derived from an EMBL/GenBank/DDBJ whole genome shotgun (WGS) entry which is preliminary data.</text>
</comment>
<evidence type="ECO:0000256" key="5">
    <source>
        <dbReference type="ARBA" id="ARBA00022645"/>
    </source>
</evidence>
<keyword evidence="12" id="KW-1015">Disulfide bond</keyword>
<keyword evidence="8 15" id="KW-0732">Signal</keyword>
<dbReference type="InterPro" id="IPR057246">
    <property type="entry name" value="CARBOXYPEPT_ZN_1"/>
</dbReference>
<dbReference type="SUPFAM" id="SSF54897">
    <property type="entry name" value="Protease propeptides/inhibitors"/>
    <property type="match status" value="1"/>
</dbReference>
<keyword evidence="9" id="KW-0378">Hydrolase</keyword>
<evidence type="ECO:0000256" key="11">
    <source>
        <dbReference type="ARBA" id="ARBA00023049"/>
    </source>
</evidence>
<proteinExistence type="inferred from homology"/>
<keyword evidence="5" id="KW-0121">Carboxypeptidase</keyword>
<dbReference type="SMART" id="SM00631">
    <property type="entry name" value="Zn_pept"/>
    <property type="match status" value="1"/>
</dbReference>
<dbReference type="Pfam" id="PF00246">
    <property type="entry name" value="Peptidase_M14"/>
    <property type="match status" value="1"/>
</dbReference>
<keyword evidence="6" id="KW-0645">Protease</keyword>
<evidence type="ECO:0000256" key="10">
    <source>
        <dbReference type="ARBA" id="ARBA00022833"/>
    </source>
</evidence>
<dbReference type="GO" id="GO:0004181">
    <property type="term" value="F:metallocarboxypeptidase activity"/>
    <property type="evidence" value="ECO:0007669"/>
    <property type="project" value="InterPro"/>
</dbReference>
<dbReference type="Proteomes" id="UP001187531">
    <property type="component" value="Unassembled WGS sequence"/>
</dbReference>
<keyword evidence="10" id="KW-0862">Zinc</keyword>
<dbReference type="PROSITE" id="PS52035">
    <property type="entry name" value="PEPTIDASE_M14"/>
    <property type="match status" value="1"/>
</dbReference>
<dbReference type="PANTHER" id="PTHR11705:SF91">
    <property type="entry name" value="FI01817P-RELATED"/>
    <property type="match status" value="1"/>
</dbReference>
<evidence type="ECO:0000256" key="12">
    <source>
        <dbReference type="ARBA" id="ARBA00023157"/>
    </source>
</evidence>
<dbReference type="PANTHER" id="PTHR11705">
    <property type="entry name" value="PROTEASE FAMILY M14 CARBOXYPEPTIDASE A,B"/>
    <property type="match status" value="1"/>
</dbReference>
<evidence type="ECO:0000313" key="18">
    <source>
        <dbReference type="Proteomes" id="UP001187531"/>
    </source>
</evidence>
<accession>A0AA88IM18</accession>
<feature type="signal peptide" evidence="15">
    <location>
        <begin position="1"/>
        <end position="16"/>
    </location>
</feature>
<organism evidence="17 18">
    <name type="scientific">Artemia franciscana</name>
    <name type="common">Brine shrimp</name>
    <name type="synonym">Artemia sanfranciscana</name>
    <dbReference type="NCBI Taxonomy" id="6661"/>
    <lineage>
        <taxon>Eukaryota</taxon>
        <taxon>Metazoa</taxon>
        <taxon>Ecdysozoa</taxon>
        <taxon>Arthropoda</taxon>
        <taxon>Crustacea</taxon>
        <taxon>Branchiopoda</taxon>
        <taxon>Anostraca</taxon>
        <taxon>Artemiidae</taxon>
        <taxon>Artemia</taxon>
    </lineage>
</organism>
<keyword evidence="18" id="KW-1185">Reference proteome</keyword>
<evidence type="ECO:0000256" key="8">
    <source>
        <dbReference type="ARBA" id="ARBA00022729"/>
    </source>
</evidence>
<dbReference type="CDD" id="cd03860">
    <property type="entry name" value="M14_CP_A-B_like"/>
    <property type="match status" value="1"/>
</dbReference>
<evidence type="ECO:0000259" key="16">
    <source>
        <dbReference type="PROSITE" id="PS52035"/>
    </source>
</evidence>
<dbReference type="PRINTS" id="PR00765">
    <property type="entry name" value="CRBOXYPTASEA"/>
</dbReference>
<dbReference type="GO" id="GO:0005615">
    <property type="term" value="C:extracellular space"/>
    <property type="evidence" value="ECO:0007669"/>
    <property type="project" value="TreeGrafter"/>
</dbReference>
<dbReference type="GO" id="GO:0006508">
    <property type="term" value="P:proteolysis"/>
    <property type="evidence" value="ECO:0007669"/>
    <property type="project" value="UniProtKB-KW"/>
</dbReference>
<evidence type="ECO:0000256" key="2">
    <source>
        <dbReference type="ARBA" id="ARBA00004613"/>
    </source>
</evidence>
<keyword evidence="4" id="KW-0964">Secreted</keyword>
<protein>
    <recommendedName>
        <fullName evidence="16">Peptidase M14 domain-containing protein</fullName>
    </recommendedName>
</protein>
<evidence type="ECO:0000256" key="9">
    <source>
        <dbReference type="ARBA" id="ARBA00022801"/>
    </source>
</evidence>
<evidence type="ECO:0000256" key="15">
    <source>
        <dbReference type="SAM" id="SignalP"/>
    </source>
</evidence>
<dbReference type="InterPro" id="IPR057247">
    <property type="entry name" value="CARBOXYPEPT_ZN_2"/>
</dbReference>
<dbReference type="Gene3D" id="3.40.630.10">
    <property type="entry name" value="Zn peptidases"/>
    <property type="match status" value="1"/>
</dbReference>
<evidence type="ECO:0000256" key="7">
    <source>
        <dbReference type="ARBA" id="ARBA00022723"/>
    </source>
</evidence>
<dbReference type="PROSITE" id="PS00133">
    <property type="entry name" value="CARBOXYPEPT_ZN_2"/>
    <property type="match status" value="1"/>
</dbReference>
<feature type="active site" description="Proton donor/acceptor" evidence="14">
    <location>
        <position position="382"/>
    </location>
</feature>
<sequence>MKLLGLVFLFLAAVSAVPAKTGVKSYEGYKVFRALPSEEYQLAELLKLQDVQSYDFWSEISKHQPVDIMATPESISELEAFFKSHNIGYTTFMEDVEKKIQDSAVKSNVKSEIGSPRYSLNWDDYYRLDVIYEFFYSLAADFPNLIEVQTIGTSYEGRDIIMAKVSSGGGGTKPAMFVDGTFHAREWISPATLTFAVRELVENYAAHPELVDNIDWFFVPVVNPDGYEYTFTNDRLWRKTRAPTQGTCTGTDPNRNWDFHWSEPGASDNTCSQTYHGDSPFSEVETAALRDVMLANLGQLKMYVSLHSYSQLFLLPWGYTTDLPDNYADQLSAANRAIAALTAVSGTQYEAGTSSNILYINSGSSKDWAHGVGLIPYSYVVELPDTGSSGFLLPPSEIIPTGTEMWEAFKVLAEIVAGLA</sequence>
<evidence type="ECO:0000313" key="17">
    <source>
        <dbReference type="EMBL" id="KAK2726271.1"/>
    </source>
</evidence>
<feature type="domain" description="Peptidase M14" evidence="16">
    <location>
        <begin position="124"/>
        <end position="416"/>
    </location>
</feature>
<dbReference type="InterPro" id="IPR036990">
    <property type="entry name" value="M14A-like_propep"/>
</dbReference>
<gene>
    <name evidence="17" type="ORF">QYM36_000657</name>
</gene>
<comment type="cofactor">
    <cofactor evidence="1">
        <name>Zn(2+)</name>
        <dbReference type="ChEBI" id="CHEBI:29105"/>
    </cofactor>
</comment>
<dbReference type="Gene3D" id="3.30.70.340">
    <property type="entry name" value="Metallocarboxypeptidase-like"/>
    <property type="match status" value="1"/>
</dbReference>
<dbReference type="AlphaFoldDB" id="A0AA88IM18"/>
<dbReference type="PROSITE" id="PS00132">
    <property type="entry name" value="CARBOXYPEPT_ZN_1"/>
    <property type="match status" value="1"/>
</dbReference>
<dbReference type="Pfam" id="PF02244">
    <property type="entry name" value="Propep_M14"/>
    <property type="match status" value="1"/>
</dbReference>
<evidence type="ECO:0000256" key="1">
    <source>
        <dbReference type="ARBA" id="ARBA00001947"/>
    </source>
</evidence>
<dbReference type="InterPro" id="IPR000834">
    <property type="entry name" value="Peptidase_M14"/>
</dbReference>
<reference evidence="17" key="1">
    <citation type="submission" date="2023-07" db="EMBL/GenBank/DDBJ databases">
        <title>Chromosome-level genome assembly of Artemia franciscana.</title>
        <authorList>
            <person name="Jo E."/>
        </authorList>
    </citation>
    <scope>NUCLEOTIDE SEQUENCE</scope>
    <source>
        <tissue evidence="17">Whole body</tissue>
    </source>
</reference>
<comment type="similarity">
    <text evidence="3 14">Belongs to the peptidase M14 family.</text>
</comment>
<evidence type="ECO:0000256" key="6">
    <source>
        <dbReference type="ARBA" id="ARBA00022670"/>
    </source>
</evidence>
<keyword evidence="7" id="KW-0479">Metal-binding</keyword>
<comment type="subcellular location">
    <subcellularLocation>
        <location evidence="2">Secreted</location>
    </subcellularLocation>
</comment>